<keyword evidence="2" id="KW-1185">Reference proteome</keyword>
<dbReference type="EMBL" id="JARBHB010000005">
    <property type="protein sequence ID" value="KAJ8884227.1"/>
    <property type="molecule type" value="Genomic_DNA"/>
</dbReference>
<organism evidence="1 2">
    <name type="scientific">Dryococelus australis</name>
    <dbReference type="NCBI Taxonomy" id="614101"/>
    <lineage>
        <taxon>Eukaryota</taxon>
        <taxon>Metazoa</taxon>
        <taxon>Ecdysozoa</taxon>
        <taxon>Arthropoda</taxon>
        <taxon>Hexapoda</taxon>
        <taxon>Insecta</taxon>
        <taxon>Pterygota</taxon>
        <taxon>Neoptera</taxon>
        <taxon>Polyneoptera</taxon>
        <taxon>Phasmatodea</taxon>
        <taxon>Verophasmatodea</taxon>
        <taxon>Anareolatae</taxon>
        <taxon>Phasmatidae</taxon>
        <taxon>Eurycanthinae</taxon>
        <taxon>Dryococelus</taxon>
    </lineage>
</organism>
<proteinExistence type="predicted"/>
<protein>
    <recommendedName>
        <fullName evidence="3">HAT C-terminal dimerisation domain-containing protein</fullName>
    </recommendedName>
</protein>
<evidence type="ECO:0000313" key="2">
    <source>
        <dbReference type="Proteomes" id="UP001159363"/>
    </source>
</evidence>
<name>A0ABQ9HJ07_9NEOP</name>
<evidence type="ECO:0000313" key="1">
    <source>
        <dbReference type="EMBL" id="KAJ8884227.1"/>
    </source>
</evidence>
<comment type="caution">
    <text evidence="1">The sequence shown here is derived from an EMBL/GenBank/DDBJ whole genome shotgun (WGS) entry which is preliminary data.</text>
</comment>
<accession>A0ABQ9HJ07</accession>
<dbReference type="Proteomes" id="UP001159363">
    <property type="component" value="Chromosome 4"/>
</dbReference>
<evidence type="ECO:0008006" key="3">
    <source>
        <dbReference type="Google" id="ProtNLM"/>
    </source>
</evidence>
<gene>
    <name evidence="1" type="ORF">PR048_016084</name>
</gene>
<sequence length="184" mass="20804">MSVVWHCFASLYKHFSASKDDKSRSPTERAMYSGLIRRCIIFIDNDKEKPGNKCLEARVVIKEGNLCGVTLIENIKISTINPLQLLASRLFTTISINEPKSTSGSVHTNSKQEEYDTLLKELKLLERNQWPSEKPPGLGEIEIERLSRVSKELNLLFNCVKQIPCSSAECERAFSQMDLVISPT</sequence>
<reference evidence="1 2" key="1">
    <citation type="submission" date="2023-02" db="EMBL/GenBank/DDBJ databases">
        <title>LHISI_Scaffold_Assembly.</title>
        <authorList>
            <person name="Stuart O.P."/>
            <person name="Cleave R."/>
            <person name="Magrath M.J.L."/>
            <person name="Mikheyev A.S."/>
        </authorList>
    </citation>
    <scope>NUCLEOTIDE SEQUENCE [LARGE SCALE GENOMIC DNA]</scope>
    <source>
        <strain evidence="1">Daus_M_001</strain>
        <tissue evidence="1">Leg muscle</tissue>
    </source>
</reference>